<reference evidence="1" key="1">
    <citation type="submission" date="2020-06" db="EMBL/GenBank/DDBJ databases">
        <authorList>
            <consortium name="Plant Systems Biology data submission"/>
        </authorList>
    </citation>
    <scope>NUCLEOTIDE SEQUENCE</scope>
    <source>
        <strain evidence="1">D6</strain>
    </source>
</reference>
<proteinExistence type="predicted"/>
<keyword evidence="2" id="KW-1185">Reference proteome</keyword>
<protein>
    <submittedName>
        <fullName evidence="1">Uncharacterized protein</fullName>
    </submittedName>
</protein>
<dbReference type="EMBL" id="CAICTM010002941">
    <property type="protein sequence ID" value="CAB9530584.1"/>
    <property type="molecule type" value="Genomic_DNA"/>
</dbReference>
<comment type="caution">
    <text evidence="1">The sequence shown here is derived from an EMBL/GenBank/DDBJ whole genome shotgun (WGS) entry which is preliminary data.</text>
</comment>
<dbReference type="AlphaFoldDB" id="A0A9N8F308"/>
<accession>A0A9N8F308</accession>
<organism evidence="1 2">
    <name type="scientific">Seminavis robusta</name>
    <dbReference type="NCBI Taxonomy" id="568900"/>
    <lineage>
        <taxon>Eukaryota</taxon>
        <taxon>Sar</taxon>
        <taxon>Stramenopiles</taxon>
        <taxon>Ochrophyta</taxon>
        <taxon>Bacillariophyta</taxon>
        <taxon>Bacillariophyceae</taxon>
        <taxon>Bacillariophycidae</taxon>
        <taxon>Naviculales</taxon>
        <taxon>Naviculaceae</taxon>
        <taxon>Seminavis</taxon>
    </lineage>
</organism>
<dbReference type="OrthoDB" id="56338at2759"/>
<sequence length="424" mass="48041">MTKYENLVASNEACEQKLIKVLQPKNLLLTQAPMAVFDEPTKSELQAFVHVRCFPSVQKTADWPRELAQDWPPKKGKFSDISKGDTTHCLIRMADDCKAKPILLQKPKQIAASNSQQEQLSQRHLGATIVRSSQSRFAASRSILASSLMQMESFRSLAQNIFGLDVTTDHAMQVQADHLQGMLATRLDWLVNESQRVKAHNKSNWCWSFQAKRLGYMSALFTMAGMVVNDLHCFGAADCLLADPSQFELVTLGIRKDGAYYYWDSNRREWVRAGMVASVDDRDMHSRHLEHEKGSKLQAPEHWKSEFYTSYPFKGDKDPSSFSCGRRGFFESLQQYVGLGVALPPQSDSFHTNLATQTRVLAQMFNITFAETQNIKKMNKKLTPVENQRRAIHYMLECACGLLLSPSSNISSNPGWEQALKQYN</sequence>
<gene>
    <name evidence="1" type="ORF">SEMRO_2943_G340721.1</name>
</gene>
<evidence type="ECO:0000313" key="2">
    <source>
        <dbReference type="Proteomes" id="UP001153069"/>
    </source>
</evidence>
<dbReference type="Proteomes" id="UP001153069">
    <property type="component" value="Unassembled WGS sequence"/>
</dbReference>
<name>A0A9N8F308_9STRA</name>
<evidence type="ECO:0000313" key="1">
    <source>
        <dbReference type="EMBL" id="CAB9530584.1"/>
    </source>
</evidence>